<sequence length="317" mass="36217">MRPDASRASGVLNQTPEYQSCIQSSEKVSWRLDELLPKDTVLDFSRRFLSDALTGAEAIPFLNAEERLMLNHIRSNSYAHLFLFLEEYAVALAAQRASQELHGNATHMRALLRFTEEELKHQQLFARFTGAFARGFKVVPALLDNHVEVARAIMAKSNLGVLIFNLHLELMTQQHYLETVRGNKTELLDPLFCNLLKHHWLEEAQHTRLDFLEAQKILSREPDTLDAALTEYGELLQALRGTLNAQLALDLQTLEKAVGRTFTPEEHKHLFESQERSYVWGFIGMGMKAPLFLSRLRALSPIAEQRVLELAPTYYCD</sequence>
<reference evidence="1 2" key="1">
    <citation type="submission" date="2017-06" db="EMBL/GenBank/DDBJ databases">
        <title>Sequencing and comparative analysis of myxobacterial genomes.</title>
        <authorList>
            <person name="Rupp O."/>
            <person name="Goesmann A."/>
            <person name="Sogaard-Andersen L."/>
        </authorList>
    </citation>
    <scope>NUCLEOTIDE SEQUENCE [LARGE SCALE GENOMIC DNA]</scope>
    <source>
        <strain evidence="1 2">DSM 14697</strain>
    </source>
</reference>
<organism evidence="1 2">
    <name type="scientific">Corallococcus macrosporus DSM 14697</name>
    <dbReference type="NCBI Taxonomy" id="1189310"/>
    <lineage>
        <taxon>Bacteria</taxon>
        <taxon>Pseudomonadati</taxon>
        <taxon>Myxococcota</taxon>
        <taxon>Myxococcia</taxon>
        <taxon>Myxococcales</taxon>
        <taxon>Cystobacterineae</taxon>
        <taxon>Myxococcaceae</taxon>
        <taxon>Corallococcus</taxon>
    </lineage>
</organism>
<dbReference type="Proteomes" id="UP000217343">
    <property type="component" value="Chromosome"/>
</dbReference>
<accession>A0A250JWS7</accession>
<dbReference type="SUPFAM" id="SSF47240">
    <property type="entry name" value="Ferritin-like"/>
    <property type="match status" value="1"/>
</dbReference>
<protein>
    <recommendedName>
        <fullName evidence="3">Ferritin</fullName>
    </recommendedName>
</protein>
<proteinExistence type="predicted"/>
<dbReference type="KEGG" id="mmas:MYMAC_003580"/>
<dbReference type="InterPro" id="IPR009078">
    <property type="entry name" value="Ferritin-like_SF"/>
</dbReference>
<keyword evidence="2" id="KW-1185">Reference proteome</keyword>
<dbReference type="AlphaFoldDB" id="A0A250JWS7"/>
<gene>
    <name evidence="1" type="ORF">MYMAC_003580</name>
</gene>
<evidence type="ECO:0008006" key="3">
    <source>
        <dbReference type="Google" id="ProtNLM"/>
    </source>
</evidence>
<evidence type="ECO:0000313" key="2">
    <source>
        <dbReference type="Proteomes" id="UP000217343"/>
    </source>
</evidence>
<dbReference type="EMBL" id="CP022203">
    <property type="protein sequence ID" value="ATB47957.1"/>
    <property type="molecule type" value="Genomic_DNA"/>
</dbReference>
<name>A0A250JWS7_9BACT</name>
<evidence type="ECO:0000313" key="1">
    <source>
        <dbReference type="EMBL" id="ATB47957.1"/>
    </source>
</evidence>